<reference evidence="13 14" key="1">
    <citation type="submission" date="2016-01" db="EMBL/GenBank/DDBJ databases">
        <title>High potential of lignocellulose degradation of a new Verrucomicrobia species.</title>
        <authorList>
            <person name="Wang Y."/>
            <person name="Shi Y."/>
            <person name="Qiu Z."/>
            <person name="Liu S."/>
            <person name="Yang H."/>
        </authorList>
    </citation>
    <scope>NUCLEOTIDE SEQUENCE [LARGE SCALE GENOMIC DNA]</scope>
    <source>
        <strain evidence="13 14">TSB47</strain>
    </source>
</reference>
<evidence type="ECO:0008006" key="15">
    <source>
        <dbReference type="Google" id="ProtNLM"/>
    </source>
</evidence>
<feature type="chain" id="PRO_5008088840" description="TonB-dependent receptor plug domain-containing protein" evidence="10">
    <location>
        <begin position="26"/>
        <end position="976"/>
    </location>
</feature>
<evidence type="ECO:0000256" key="5">
    <source>
        <dbReference type="ARBA" id="ARBA00023077"/>
    </source>
</evidence>
<feature type="domain" description="TonB-dependent receptor plug" evidence="12">
    <location>
        <begin position="76"/>
        <end position="194"/>
    </location>
</feature>
<evidence type="ECO:0000256" key="10">
    <source>
        <dbReference type="SAM" id="SignalP"/>
    </source>
</evidence>
<feature type="domain" description="TonB-dependent receptor-like beta-barrel" evidence="11">
    <location>
        <begin position="386"/>
        <end position="941"/>
    </location>
</feature>
<keyword evidence="14" id="KW-1185">Reference proteome</keyword>
<evidence type="ECO:0000256" key="8">
    <source>
        <dbReference type="PROSITE-ProRule" id="PRU01360"/>
    </source>
</evidence>
<evidence type="ECO:0000313" key="14">
    <source>
        <dbReference type="Proteomes" id="UP000078486"/>
    </source>
</evidence>
<dbReference type="PROSITE" id="PS52016">
    <property type="entry name" value="TONB_DEPENDENT_REC_3"/>
    <property type="match status" value="1"/>
</dbReference>
<evidence type="ECO:0000313" key="13">
    <source>
        <dbReference type="EMBL" id="OAM89214.1"/>
    </source>
</evidence>
<protein>
    <recommendedName>
        <fullName evidence="15">TonB-dependent receptor plug domain-containing protein</fullName>
    </recommendedName>
</protein>
<keyword evidence="4 8" id="KW-0812">Transmembrane</keyword>
<keyword evidence="10" id="KW-0732">Signal</keyword>
<keyword evidence="7 8" id="KW-0998">Cell outer membrane</keyword>
<evidence type="ECO:0000259" key="11">
    <source>
        <dbReference type="Pfam" id="PF00593"/>
    </source>
</evidence>
<comment type="caution">
    <text evidence="13">The sequence shown here is derived from an EMBL/GenBank/DDBJ whole genome shotgun (WGS) entry which is preliminary data.</text>
</comment>
<accession>A0A178IGR5</accession>
<name>A0A178IGR5_9BACT</name>
<dbReference type="SUPFAM" id="SSF56935">
    <property type="entry name" value="Porins"/>
    <property type="match status" value="1"/>
</dbReference>
<evidence type="ECO:0000256" key="3">
    <source>
        <dbReference type="ARBA" id="ARBA00022452"/>
    </source>
</evidence>
<dbReference type="Proteomes" id="UP000078486">
    <property type="component" value="Unassembled WGS sequence"/>
</dbReference>
<comment type="subcellular location">
    <subcellularLocation>
        <location evidence="1 8">Cell outer membrane</location>
        <topology evidence="1 8">Multi-pass membrane protein</topology>
    </subcellularLocation>
</comment>
<dbReference type="Gene3D" id="2.170.130.10">
    <property type="entry name" value="TonB-dependent receptor, plug domain"/>
    <property type="match status" value="1"/>
</dbReference>
<dbReference type="PANTHER" id="PTHR47234">
    <property type="match status" value="1"/>
</dbReference>
<proteinExistence type="inferred from homology"/>
<dbReference type="Gene3D" id="2.40.170.20">
    <property type="entry name" value="TonB-dependent receptor, beta-barrel domain"/>
    <property type="match status" value="1"/>
</dbReference>
<comment type="similarity">
    <text evidence="8 9">Belongs to the TonB-dependent receptor family.</text>
</comment>
<evidence type="ECO:0000256" key="6">
    <source>
        <dbReference type="ARBA" id="ARBA00023136"/>
    </source>
</evidence>
<dbReference type="RefSeq" id="WP_068770853.1">
    <property type="nucleotide sequence ID" value="NZ_CP109796.1"/>
</dbReference>
<dbReference type="GO" id="GO:0009279">
    <property type="term" value="C:cell outer membrane"/>
    <property type="evidence" value="ECO:0007669"/>
    <property type="project" value="UniProtKB-SubCell"/>
</dbReference>
<keyword evidence="2 8" id="KW-0813">Transport</keyword>
<feature type="signal peptide" evidence="10">
    <location>
        <begin position="1"/>
        <end position="25"/>
    </location>
</feature>
<keyword evidence="6 8" id="KW-0472">Membrane</keyword>
<dbReference type="Pfam" id="PF00593">
    <property type="entry name" value="TonB_dep_Rec_b-barrel"/>
    <property type="match status" value="1"/>
</dbReference>
<dbReference type="InterPro" id="IPR039426">
    <property type="entry name" value="TonB-dep_rcpt-like"/>
</dbReference>
<evidence type="ECO:0000256" key="2">
    <source>
        <dbReference type="ARBA" id="ARBA00022448"/>
    </source>
</evidence>
<evidence type="ECO:0000256" key="9">
    <source>
        <dbReference type="RuleBase" id="RU003357"/>
    </source>
</evidence>
<evidence type="ECO:0000256" key="1">
    <source>
        <dbReference type="ARBA" id="ARBA00004571"/>
    </source>
</evidence>
<dbReference type="EMBL" id="LRRQ01000102">
    <property type="protein sequence ID" value="OAM89214.1"/>
    <property type="molecule type" value="Genomic_DNA"/>
</dbReference>
<dbReference type="InterPro" id="IPR037066">
    <property type="entry name" value="Plug_dom_sf"/>
</dbReference>
<sequence length="976" mass="107314">MHHTTRSLSARRHALFAFLAIPAFAANLAAQSSTPPPAGDSPDDPGSAVQLEKFEVTAQRVDGLINKSLLQSGENAPVYQDIISRVDIERMGFTSIEELMRNLPQTTAGASLLQTAPGNLVESGGGWVKFSTVGLRGFSSDQTVVLVNGRALPRSGDTDNGGPDLSRIPLAAIERIEILPSAASAIYGAGAISGGINIILRRDYHGRDLTAYIGSATEGGATEYRLNYVEGISFGHGRGNMTLTLNYQHRNPLYARDRDYLDEAWRRYGPDTTLKNQYGVSAFEDYGIRSFGVGMVALTSLSDPAPTLGIPGATSARYAAIPKGLSPAQAQALTIADFTPTAGVVNKGESLGRVVLYKPMEVFSANAQVEYDFIPKILRGYGEFTYGRTRQSYNSPRQTSTTLDAADPANPFGKTVTVYLDTPDLPEANDNSRYDSVRAVAGVRGWIGKNWEWSADGTVDYSDNRLASGNPRLALEGIISPEARTAYNVFADHSLYPISRELLDQYFNYARNSHSRTTLFEGNARVTGDVFELPAGPLRASFIGRYSSWEYVQGQSYRGVEYFNNADQYESSSNDSTRKTWQGGFEAVIPVLGAKWRPVPVDALDLNFSASWESNKSGGINASSGLPVSSDVDAHTYVGAVKLQVTKDIALRASYTEGFYPPNWDDIGSPVFTQQVPGVFPDSARGYTMQADFTTVPPDMAFISVTMGGNPNLRPETSKSANYGVILTPRFLPGVTLSVDYWKTKKKDGIYITNFPDILAHADIFHANITRADPTPEDIAKGWLGRVISIDSRTLNADRIETDGVDFKLRYLRATERWGTFDWLTSATYTNQFVMQESPLVRPINTVGAGGPLRWRGASVFTWAKKRWTNTVTARYTHTYRTNTNTPSANFPNAAGYDGSHIASILNWDYQISYSVPYQRTRLSRSDTWFAGTTWTVGMLNIFNRKPAFVTDGSSYYNGYDDPRQRFLYVQVKKSF</sequence>
<evidence type="ECO:0000256" key="7">
    <source>
        <dbReference type="ARBA" id="ARBA00023237"/>
    </source>
</evidence>
<dbReference type="InterPro" id="IPR036942">
    <property type="entry name" value="Beta-barrel_TonB_sf"/>
</dbReference>
<dbReference type="PANTHER" id="PTHR47234:SF2">
    <property type="entry name" value="TONB-DEPENDENT RECEPTOR"/>
    <property type="match status" value="1"/>
</dbReference>
<dbReference type="InterPro" id="IPR012910">
    <property type="entry name" value="Plug_dom"/>
</dbReference>
<evidence type="ECO:0000256" key="4">
    <source>
        <dbReference type="ARBA" id="ARBA00022692"/>
    </source>
</evidence>
<dbReference type="InterPro" id="IPR000531">
    <property type="entry name" value="Beta-barrel_TonB"/>
</dbReference>
<dbReference type="OrthoDB" id="176668at2"/>
<dbReference type="STRING" id="1184151.AW736_14265"/>
<keyword evidence="3 8" id="KW-1134">Transmembrane beta strand</keyword>
<dbReference type="AlphaFoldDB" id="A0A178IGR5"/>
<evidence type="ECO:0000259" key="12">
    <source>
        <dbReference type="Pfam" id="PF07715"/>
    </source>
</evidence>
<dbReference type="Pfam" id="PF07715">
    <property type="entry name" value="Plug"/>
    <property type="match status" value="1"/>
</dbReference>
<organism evidence="13 14">
    <name type="scientific">Termitidicoccus mucosus</name>
    <dbReference type="NCBI Taxonomy" id="1184151"/>
    <lineage>
        <taxon>Bacteria</taxon>
        <taxon>Pseudomonadati</taxon>
        <taxon>Verrucomicrobiota</taxon>
        <taxon>Opitutia</taxon>
        <taxon>Opitutales</taxon>
        <taxon>Opitutaceae</taxon>
        <taxon>Termitidicoccus</taxon>
    </lineage>
</organism>
<keyword evidence="5 9" id="KW-0798">TonB box</keyword>
<gene>
    <name evidence="13" type="ORF">AW736_14265</name>
</gene>